<evidence type="ECO:0000313" key="3">
    <source>
        <dbReference type="EMBL" id="RLL94805.1"/>
    </source>
</evidence>
<comment type="caution">
    <text evidence="3">The sequence shown here is derived from an EMBL/GenBank/DDBJ whole genome shotgun (WGS) entry which is preliminary data.</text>
</comment>
<keyword evidence="4" id="KW-1185">Reference proteome</keyword>
<dbReference type="PANTHER" id="PTHR33119:SF1">
    <property type="entry name" value="FE2OG DIOXYGENASE DOMAIN-CONTAINING PROTEIN"/>
    <property type="match status" value="1"/>
</dbReference>
<protein>
    <submittedName>
        <fullName evidence="3">Uncharacterized protein</fullName>
    </submittedName>
</protein>
<dbReference type="OrthoDB" id="415532at2759"/>
<reference evidence="3 4" key="1">
    <citation type="submission" date="2018-08" db="EMBL/GenBank/DDBJ databases">
        <title>Draft genome sequences of two Aspergillus turcosus clinical strains isolated from bronchoalveolar lavage fluid: one azole-susceptible and the other azole-resistant.</title>
        <authorList>
            <person name="Parent-Michaud M."/>
            <person name="Dufresne P.J."/>
            <person name="Fournier E."/>
            <person name="Martineau C."/>
            <person name="Moreira S."/>
            <person name="Perkins V."/>
            <person name="De Repentigny L."/>
            <person name="Dufresne S.F."/>
        </authorList>
    </citation>
    <scope>NUCLEOTIDE SEQUENCE [LARGE SCALE GENOMIC DNA]</scope>
    <source>
        <strain evidence="3">HMR AF 1038</strain>
    </source>
</reference>
<dbReference type="AlphaFoldDB" id="A0A229YV53"/>
<dbReference type="STRING" id="1245748.A0A229YV53"/>
<evidence type="ECO:0000259" key="2">
    <source>
        <dbReference type="Pfam" id="PF21666"/>
    </source>
</evidence>
<gene>
    <name evidence="3" type="ORF">CFD26_101357</name>
</gene>
<dbReference type="InterPro" id="IPR049192">
    <property type="entry name" value="DUF4246_C"/>
</dbReference>
<dbReference type="InterPro" id="IPR025340">
    <property type="entry name" value="DUF4246"/>
</dbReference>
<sequence length="627" mass="71938">MRFDNSGQGPLQVPGFNSVLLDYQLPQEDRFAHGFVEFRHTPRLTAREVAMLRVMEVITEEDRWDEAVLQLDEPRLAQWYVNAQKTEGFLISPAAWDWCMAELRDMALAWRTSGRMLLLNTSTAVCVAEDVSLALSLRRLIARLAPAKSQPSLESPDYLHLVDPSLFPLVYGQTRLLASGGHVSLNDLWTTHQPPCEEAPLPTDRVDLIREWMQNPRPRPRPPRRGYIGAMKSCWSNRFQWLPCEVKFSSDGTKNVRITSYINNLHPQHHRDLYGLLERLIDQAIPTWNDVLFKGTRGRSPPRILTYGFEAYSGEYPKVVRQAALRKHGRLWTFDHPEPGKSFTYEQWKAGRHTGRAIIPQARGHFPDPQHHESVSINLAEQFREVGLQVIVQVLRIGLTPEDPTYTGESMFHVEGLLNEHIAATTVYCVDEENVTEARFTFQHEDKIHAYEYDYSNRHVMSSILDLPDWDILGEDPPPRAVHTLGSVSARRGRLLSWPNTLRSKADSFTLQDPRRAGHRTLIKLWLVDPHYRICSTRNVPPQQHDWWAEAARTAAGLDARLPAELVHLILDHTESWPMSMADALSLREEFRREQVRAQQAVHHVEGHHIVGNLAAIQDQWRLGESP</sequence>
<dbReference type="Pfam" id="PF14033">
    <property type="entry name" value="DUF4246"/>
    <property type="match status" value="1"/>
</dbReference>
<accession>A0A229YV53</accession>
<proteinExistence type="predicted"/>
<dbReference type="PANTHER" id="PTHR33119">
    <property type="entry name" value="IFI3P"/>
    <property type="match status" value="1"/>
</dbReference>
<evidence type="ECO:0000313" key="4">
    <source>
        <dbReference type="Proteomes" id="UP000215289"/>
    </source>
</evidence>
<evidence type="ECO:0000259" key="1">
    <source>
        <dbReference type="Pfam" id="PF14033"/>
    </source>
</evidence>
<dbReference type="Proteomes" id="UP000215289">
    <property type="component" value="Unassembled WGS sequence"/>
</dbReference>
<dbReference type="Pfam" id="PF21666">
    <property type="entry name" value="DUF4246_N"/>
    <property type="match status" value="1"/>
</dbReference>
<dbReference type="EMBL" id="NIDN02000183">
    <property type="protein sequence ID" value="RLL94805.1"/>
    <property type="molecule type" value="Genomic_DNA"/>
</dbReference>
<name>A0A229YV53_9EURO</name>
<feature type="domain" description="DUF4246" evidence="1">
    <location>
        <begin position="94"/>
        <end position="550"/>
    </location>
</feature>
<dbReference type="InterPro" id="IPR049207">
    <property type="entry name" value="DUF4246_N"/>
</dbReference>
<organism evidence="3 4">
    <name type="scientific">Aspergillus turcosus</name>
    <dbReference type="NCBI Taxonomy" id="1245748"/>
    <lineage>
        <taxon>Eukaryota</taxon>
        <taxon>Fungi</taxon>
        <taxon>Dikarya</taxon>
        <taxon>Ascomycota</taxon>
        <taxon>Pezizomycotina</taxon>
        <taxon>Eurotiomycetes</taxon>
        <taxon>Eurotiomycetidae</taxon>
        <taxon>Eurotiales</taxon>
        <taxon>Aspergillaceae</taxon>
        <taxon>Aspergillus</taxon>
        <taxon>Aspergillus subgen. Fumigati</taxon>
    </lineage>
</organism>
<feature type="domain" description="DUF4246" evidence="2">
    <location>
        <begin position="13"/>
        <end position="79"/>
    </location>
</feature>